<keyword evidence="3" id="KW-0560">Oxidoreductase</keyword>
<proteinExistence type="predicted"/>
<dbReference type="GO" id="GO:0016491">
    <property type="term" value="F:oxidoreductase activity"/>
    <property type="evidence" value="ECO:0007669"/>
    <property type="project" value="UniProtKB-KW"/>
</dbReference>
<keyword evidence="4" id="KW-0408">Iron</keyword>
<dbReference type="InterPro" id="IPR001663">
    <property type="entry name" value="Rng_hydr_dOase-A"/>
</dbReference>
<dbReference type="RefSeq" id="XP_046070272.1">
    <property type="nucleotide sequence ID" value="XM_046221857.1"/>
</dbReference>
<dbReference type="Gene3D" id="2.102.10.10">
    <property type="entry name" value="Rieske [2Fe-2S] iron-sulphur domain"/>
    <property type="match status" value="1"/>
</dbReference>
<evidence type="ECO:0000256" key="6">
    <source>
        <dbReference type="SAM" id="MobiDB-lite"/>
    </source>
</evidence>
<dbReference type="InterPro" id="IPR017941">
    <property type="entry name" value="Rieske_2Fe-2S"/>
</dbReference>
<dbReference type="Pfam" id="PF00355">
    <property type="entry name" value="Rieske"/>
    <property type="match status" value="1"/>
</dbReference>
<accession>A0AAD4KM42</accession>
<dbReference type="CDD" id="cd03469">
    <property type="entry name" value="Rieske_RO_Alpha_N"/>
    <property type="match status" value="1"/>
</dbReference>
<dbReference type="InterPro" id="IPR036922">
    <property type="entry name" value="Rieske_2Fe-2S_sf"/>
</dbReference>
<comment type="caution">
    <text evidence="8">The sequence shown here is derived from an EMBL/GenBank/DDBJ whole genome shotgun (WGS) entry which is preliminary data.</text>
</comment>
<feature type="domain" description="Rieske" evidence="7">
    <location>
        <begin position="86"/>
        <end position="184"/>
    </location>
</feature>
<keyword evidence="1" id="KW-0001">2Fe-2S</keyword>
<dbReference type="Proteomes" id="UP001201262">
    <property type="component" value="Unassembled WGS sequence"/>
</dbReference>
<dbReference type="AlphaFoldDB" id="A0AAD4KM42"/>
<dbReference type="EMBL" id="JAJTJA010000008">
    <property type="protein sequence ID" value="KAH8695130.1"/>
    <property type="molecule type" value="Genomic_DNA"/>
</dbReference>
<feature type="compositionally biased region" description="Basic and acidic residues" evidence="6">
    <location>
        <begin position="45"/>
        <end position="55"/>
    </location>
</feature>
<organism evidence="8 9">
    <name type="scientific">Talaromyces proteolyticus</name>
    <dbReference type="NCBI Taxonomy" id="1131652"/>
    <lineage>
        <taxon>Eukaryota</taxon>
        <taxon>Fungi</taxon>
        <taxon>Dikarya</taxon>
        <taxon>Ascomycota</taxon>
        <taxon>Pezizomycotina</taxon>
        <taxon>Eurotiomycetes</taxon>
        <taxon>Eurotiomycetidae</taxon>
        <taxon>Eurotiales</taxon>
        <taxon>Trichocomaceae</taxon>
        <taxon>Talaromyces</taxon>
        <taxon>Talaromyces sect. Bacilispori</taxon>
    </lineage>
</organism>
<keyword evidence="5" id="KW-0411">Iron-sulfur</keyword>
<sequence>MKEYYLVATIVAALFGIVSLLAFSRWSSMSRSNSSPHSSKRHSARRLEDKQQSTFSVDKESDFPIDWFTSSEIFALETRAIFCKSWIFLAHSSRFAKPGDYHTFSFSNYSVFLIMGKDRKIRAFHNVCRHRAYSITKKESGSSTVLGCKYHGWSYNTKGHLVKAPMFDGVAGFKKDENSLFEIETRVSGSGAVWINLDTEFSNQNLNDNEGDFEPFLDLKTQSSRWVEGGTVESGFNWKKAVNPKLFNVGWPKVSTFSAFNLLKNDPIETSGIHVFPNAIIYKIPGTKIWYSVILLPSSPGKTQIRYDIYSGSAKPQPSIEAAITRQIEEVISTKTKDLEYSSFLIHTKTDKILDNQYDILLSMKSHSRIEKTLGRQVSPVLQKSKTSQKFLQAEILCKQLDCLGQGIAEDSTKGMEVLAW</sequence>
<keyword evidence="2" id="KW-0479">Metal-binding</keyword>
<evidence type="ECO:0000256" key="5">
    <source>
        <dbReference type="ARBA" id="ARBA00023014"/>
    </source>
</evidence>
<dbReference type="SUPFAM" id="SSF50022">
    <property type="entry name" value="ISP domain"/>
    <property type="match status" value="1"/>
</dbReference>
<keyword evidence="9" id="KW-1185">Reference proteome</keyword>
<dbReference type="GO" id="GO:0051537">
    <property type="term" value="F:2 iron, 2 sulfur cluster binding"/>
    <property type="evidence" value="ECO:0007669"/>
    <property type="project" value="UniProtKB-KW"/>
</dbReference>
<feature type="region of interest" description="Disordered" evidence="6">
    <location>
        <begin position="29"/>
        <end position="55"/>
    </location>
</feature>
<protein>
    <submittedName>
        <fullName evidence="8">Rieske [2Fe-2S] iron-sulfur domain-containing protein</fullName>
    </submittedName>
</protein>
<evidence type="ECO:0000313" key="9">
    <source>
        <dbReference type="Proteomes" id="UP001201262"/>
    </source>
</evidence>
<evidence type="ECO:0000259" key="7">
    <source>
        <dbReference type="PROSITE" id="PS51296"/>
    </source>
</evidence>
<evidence type="ECO:0000256" key="4">
    <source>
        <dbReference type="ARBA" id="ARBA00023004"/>
    </source>
</evidence>
<dbReference type="PANTHER" id="PTHR43756:SF6">
    <property type="entry name" value="CLUSTER-BINDING PROTEIN, PUTATIVE (AFU_ORTHOLOGUE AFUA_6G03920)-RELATED"/>
    <property type="match status" value="1"/>
</dbReference>
<dbReference type="PRINTS" id="PR00090">
    <property type="entry name" value="RNGDIOXGNASE"/>
</dbReference>
<dbReference type="GeneID" id="70252144"/>
<evidence type="ECO:0000256" key="2">
    <source>
        <dbReference type="ARBA" id="ARBA00022723"/>
    </source>
</evidence>
<dbReference type="PROSITE" id="PS51296">
    <property type="entry name" value="RIESKE"/>
    <property type="match status" value="1"/>
</dbReference>
<dbReference type="PANTHER" id="PTHR43756">
    <property type="entry name" value="CHOLINE MONOOXYGENASE, CHLOROPLASTIC"/>
    <property type="match status" value="1"/>
</dbReference>
<evidence type="ECO:0000256" key="3">
    <source>
        <dbReference type="ARBA" id="ARBA00023002"/>
    </source>
</evidence>
<evidence type="ECO:0000256" key="1">
    <source>
        <dbReference type="ARBA" id="ARBA00022714"/>
    </source>
</evidence>
<gene>
    <name evidence="8" type="ORF">BGW36DRAFT_452973</name>
</gene>
<reference evidence="8" key="1">
    <citation type="submission" date="2021-12" db="EMBL/GenBank/DDBJ databases">
        <title>Convergent genome expansion in fungi linked to evolution of root-endophyte symbiosis.</title>
        <authorList>
            <consortium name="DOE Joint Genome Institute"/>
            <person name="Ke Y.-H."/>
            <person name="Bonito G."/>
            <person name="Liao H.-L."/>
            <person name="Looney B."/>
            <person name="Rojas-Flechas A."/>
            <person name="Nash J."/>
            <person name="Hameed K."/>
            <person name="Schadt C."/>
            <person name="Martin F."/>
            <person name="Crous P.W."/>
            <person name="Miettinen O."/>
            <person name="Magnuson J.K."/>
            <person name="Labbe J."/>
            <person name="Jacobson D."/>
            <person name="Doktycz M.J."/>
            <person name="Veneault-Fourrey C."/>
            <person name="Kuo A."/>
            <person name="Mondo S."/>
            <person name="Calhoun S."/>
            <person name="Riley R."/>
            <person name="Ohm R."/>
            <person name="LaButti K."/>
            <person name="Andreopoulos B."/>
            <person name="Pangilinan J."/>
            <person name="Nolan M."/>
            <person name="Tritt A."/>
            <person name="Clum A."/>
            <person name="Lipzen A."/>
            <person name="Daum C."/>
            <person name="Barry K."/>
            <person name="Grigoriev I.V."/>
            <person name="Vilgalys R."/>
        </authorList>
    </citation>
    <scope>NUCLEOTIDE SEQUENCE</scope>
    <source>
        <strain evidence="8">PMI_201</strain>
    </source>
</reference>
<evidence type="ECO:0000313" key="8">
    <source>
        <dbReference type="EMBL" id="KAH8695130.1"/>
    </source>
</evidence>
<name>A0AAD4KM42_9EURO</name>
<dbReference type="GO" id="GO:0046872">
    <property type="term" value="F:metal ion binding"/>
    <property type="evidence" value="ECO:0007669"/>
    <property type="project" value="UniProtKB-KW"/>
</dbReference>